<reference evidence="1" key="1">
    <citation type="journal article" date="2002" name="J. Am. Chem. Soc.">
        <title>New natural product families from an environmental DNA (eDNA) gene cluster.</title>
        <authorList>
            <person name="Brady S.F."/>
            <person name="Chao C.J."/>
            <person name="Clardy J."/>
        </authorList>
    </citation>
    <scope>NUCLEOTIDE SEQUENCE</scope>
</reference>
<accession>G4WVR8</accession>
<evidence type="ECO:0008006" key="2">
    <source>
        <dbReference type="Google" id="ProtNLM"/>
    </source>
</evidence>
<dbReference type="InterPro" id="IPR023799">
    <property type="entry name" value="RbfA_dom_sf"/>
</dbReference>
<dbReference type="Gene3D" id="3.30.300.20">
    <property type="match status" value="1"/>
</dbReference>
<evidence type="ECO:0000313" key="1">
    <source>
        <dbReference type="EMBL" id="AEQ20520.1"/>
    </source>
</evidence>
<sequence length="102" mass="11555">MTPDRSRSPRGKQDNRAAEIIAHEAAQFIAREAGTESLITVIRAQSVAHGDRIMIFVSVFPIEKARAALAFLERQREAFSDHLKTHTKLRLPRIEFMLDNGE</sequence>
<reference evidence="1" key="2">
    <citation type="journal article" date="2011" name="J. Bacteriol.">
        <title>Long-chain N-acyl amino acid synthases are linked to the putative PEP-CTERM/exosortase protein-sorting system in Gram-negative bacteria.</title>
        <authorList>
            <person name="Craig J.W."/>
            <person name="Cherry M.A."/>
            <person name="Brady S.F."/>
        </authorList>
    </citation>
    <scope>NUCLEOTIDE SEQUENCE</scope>
</reference>
<organism evidence="1">
    <name type="scientific">uncultured bacterium CSLC2</name>
    <dbReference type="NCBI Taxonomy" id="1091571"/>
    <lineage>
        <taxon>Bacteria</taxon>
        <taxon>environmental samples</taxon>
    </lineage>
</organism>
<proteinExistence type="predicted"/>
<dbReference type="SUPFAM" id="SSF89919">
    <property type="entry name" value="Ribosome-binding factor A, RbfA"/>
    <property type="match status" value="1"/>
</dbReference>
<dbReference type="EMBL" id="JF429413">
    <property type="protein sequence ID" value="AEQ20520.1"/>
    <property type="molecule type" value="Genomic_DNA"/>
</dbReference>
<dbReference type="AlphaFoldDB" id="G4WVR8"/>
<dbReference type="InterPro" id="IPR015946">
    <property type="entry name" value="KH_dom-like_a/b"/>
</dbReference>
<protein>
    <recommendedName>
        <fullName evidence="2">Ribosome-binding factor A</fullName>
    </recommendedName>
</protein>
<name>G4WVR8_9BACT</name>